<dbReference type="InterPro" id="IPR001646">
    <property type="entry name" value="5peptide_repeat"/>
</dbReference>
<evidence type="ECO:0000313" key="2">
    <source>
        <dbReference type="EMBL" id="RUT06823.1"/>
    </source>
</evidence>
<accession>A0A3S1CMV8</accession>
<gene>
    <name evidence="2" type="ORF">DSM106972_030800</name>
</gene>
<dbReference type="RefSeq" id="WP_127081574.1">
    <property type="nucleotide sequence ID" value="NZ_RSCL01000006.1"/>
</dbReference>
<keyword evidence="1" id="KW-1133">Transmembrane helix</keyword>
<sequence length="375" mass="43457">MANKVHLQRLAEGVTAWNEWREENPDIDIDLSDVCLVKEISKRHRKQVERILASLISLLVTLFLDKYQVIENLVKLISNNLSLDLTLSATVNLLLFFIIRTFIFIIITFTVVFSLHPILNIAEQRQSLKNINFKAVNLYKTDLRGIDLSFAELSETNLEYSNLSYVEAIGTNFSQAKLTGICIANWNINSSTNLNNVKCDYIYEFFNEKLRIPEKRRPSNSNRNFKPNEFTLTYQVNEVNIELKNYVNLTRLQELKSISNLSNKFDLSKLLQYCEELNKSFDNDCLLSVPMLVRAITDHVPPIFEQSEFKHVVANYKGSKSFKESMKNLNESLRKIADSHLHTHIRSKETLPNQTQVNFSQDLDVLLGEIYRILK</sequence>
<comment type="caution">
    <text evidence="2">The sequence shown here is derived from an EMBL/GenBank/DDBJ whole genome shotgun (WGS) entry which is preliminary data.</text>
</comment>
<name>A0A3S1CMV8_9CYAN</name>
<dbReference type="Pfam" id="PF00805">
    <property type="entry name" value="Pentapeptide"/>
    <property type="match status" value="1"/>
</dbReference>
<dbReference type="AlphaFoldDB" id="A0A3S1CMV8"/>
<dbReference type="Proteomes" id="UP000271624">
    <property type="component" value="Unassembled WGS sequence"/>
</dbReference>
<reference evidence="2" key="1">
    <citation type="submission" date="2018-12" db="EMBL/GenBank/DDBJ databases">
        <authorList>
            <person name="Will S."/>
            <person name="Neumann-Schaal M."/>
            <person name="Henke P."/>
        </authorList>
    </citation>
    <scope>NUCLEOTIDE SEQUENCE</scope>
    <source>
        <strain evidence="2">PCC 7102</strain>
    </source>
</reference>
<keyword evidence="1" id="KW-0812">Transmembrane</keyword>
<feature type="transmembrane region" description="Helical" evidence="1">
    <location>
        <begin position="90"/>
        <end position="115"/>
    </location>
</feature>
<dbReference type="Gene3D" id="2.160.20.80">
    <property type="entry name" value="E3 ubiquitin-protein ligase SopA"/>
    <property type="match status" value="1"/>
</dbReference>
<reference evidence="2" key="2">
    <citation type="journal article" date="2019" name="Genome Biol. Evol.">
        <title>Day and night: Metabolic profiles and evolutionary relationships of six axenic non-marine cyanobacteria.</title>
        <authorList>
            <person name="Will S.E."/>
            <person name="Henke P."/>
            <person name="Boedeker C."/>
            <person name="Huang S."/>
            <person name="Brinkmann H."/>
            <person name="Rohde M."/>
            <person name="Jarek M."/>
            <person name="Friedl T."/>
            <person name="Seufert S."/>
            <person name="Schumacher M."/>
            <person name="Overmann J."/>
            <person name="Neumann-Schaal M."/>
            <person name="Petersen J."/>
        </authorList>
    </citation>
    <scope>NUCLEOTIDE SEQUENCE [LARGE SCALE GENOMIC DNA]</scope>
    <source>
        <strain evidence="2">PCC 7102</strain>
    </source>
</reference>
<protein>
    <recommendedName>
        <fullName evidence="4">Pentapeptide repeat-containing protein</fullName>
    </recommendedName>
</protein>
<keyword evidence="3" id="KW-1185">Reference proteome</keyword>
<organism evidence="2 3">
    <name type="scientific">Dulcicalothrix desertica PCC 7102</name>
    <dbReference type="NCBI Taxonomy" id="232991"/>
    <lineage>
        <taxon>Bacteria</taxon>
        <taxon>Bacillati</taxon>
        <taxon>Cyanobacteriota</taxon>
        <taxon>Cyanophyceae</taxon>
        <taxon>Nostocales</taxon>
        <taxon>Calotrichaceae</taxon>
        <taxon>Dulcicalothrix</taxon>
    </lineage>
</organism>
<dbReference type="OrthoDB" id="516320at2"/>
<evidence type="ECO:0000313" key="3">
    <source>
        <dbReference type="Proteomes" id="UP000271624"/>
    </source>
</evidence>
<keyword evidence="1" id="KW-0472">Membrane</keyword>
<dbReference type="EMBL" id="RSCL01000006">
    <property type="protein sequence ID" value="RUT06823.1"/>
    <property type="molecule type" value="Genomic_DNA"/>
</dbReference>
<evidence type="ECO:0008006" key="4">
    <source>
        <dbReference type="Google" id="ProtNLM"/>
    </source>
</evidence>
<proteinExistence type="predicted"/>
<dbReference type="SUPFAM" id="SSF141571">
    <property type="entry name" value="Pentapeptide repeat-like"/>
    <property type="match status" value="1"/>
</dbReference>
<evidence type="ECO:0000256" key="1">
    <source>
        <dbReference type="SAM" id="Phobius"/>
    </source>
</evidence>
<feature type="transmembrane region" description="Helical" evidence="1">
    <location>
        <begin position="51"/>
        <end position="70"/>
    </location>
</feature>